<proteinExistence type="predicted"/>
<dbReference type="InterPro" id="IPR032808">
    <property type="entry name" value="DoxX"/>
</dbReference>
<name>A0A2S6ANX6_9NOCA</name>
<feature type="transmembrane region" description="Helical" evidence="5">
    <location>
        <begin position="107"/>
        <end position="125"/>
    </location>
</feature>
<accession>A0A2S6ANX6</accession>
<keyword evidence="2 5" id="KW-0812">Transmembrane</keyword>
<evidence type="ECO:0000256" key="4">
    <source>
        <dbReference type="ARBA" id="ARBA00023136"/>
    </source>
</evidence>
<sequence>MRSLTRIQPARPTTPFATAGRIFRRDRPPAPIANAGRYRTAAYRVATAAVVAEAAVGGVWDIARIPFVSDVVTHLGYPRYFLVLLGAWKIPAAIVLAAPRLPLCKEWAYAGTFFVYTGAIVSHLVTGYARAEVGVLSVMTALTVTSWALRPADRCLPGAQPLRMRS</sequence>
<dbReference type="Proteomes" id="UP000239874">
    <property type="component" value="Unassembled WGS sequence"/>
</dbReference>
<keyword evidence="4 5" id="KW-0472">Membrane</keyword>
<evidence type="ECO:0000256" key="3">
    <source>
        <dbReference type="ARBA" id="ARBA00022989"/>
    </source>
</evidence>
<evidence type="ECO:0000256" key="1">
    <source>
        <dbReference type="ARBA" id="ARBA00004141"/>
    </source>
</evidence>
<dbReference type="RefSeq" id="WP_104376066.1">
    <property type="nucleotide sequence ID" value="NZ_PSZC01000011.1"/>
</dbReference>
<dbReference type="EMBL" id="PSZC01000011">
    <property type="protein sequence ID" value="PPJ36928.1"/>
    <property type="molecule type" value="Genomic_DNA"/>
</dbReference>
<dbReference type="Pfam" id="PF13564">
    <property type="entry name" value="DoxX_2"/>
    <property type="match status" value="1"/>
</dbReference>
<evidence type="ECO:0000313" key="6">
    <source>
        <dbReference type="EMBL" id="PPJ36928.1"/>
    </source>
</evidence>
<comment type="caution">
    <text evidence="6">The sequence shown here is derived from an EMBL/GenBank/DDBJ whole genome shotgun (WGS) entry which is preliminary data.</text>
</comment>
<evidence type="ECO:0000313" key="7">
    <source>
        <dbReference type="Proteomes" id="UP000239874"/>
    </source>
</evidence>
<evidence type="ECO:0000256" key="2">
    <source>
        <dbReference type="ARBA" id="ARBA00022692"/>
    </source>
</evidence>
<comment type="subcellular location">
    <subcellularLocation>
        <location evidence="1">Membrane</location>
        <topology evidence="1">Multi-pass membrane protein</topology>
    </subcellularLocation>
</comment>
<gene>
    <name evidence="6" type="ORF">C5E45_16955</name>
</gene>
<dbReference type="OrthoDB" id="7960583at2"/>
<organism evidence="6 7">
    <name type="scientific">Nocardia nova</name>
    <dbReference type="NCBI Taxonomy" id="37330"/>
    <lineage>
        <taxon>Bacteria</taxon>
        <taxon>Bacillati</taxon>
        <taxon>Actinomycetota</taxon>
        <taxon>Actinomycetes</taxon>
        <taxon>Mycobacteriales</taxon>
        <taxon>Nocardiaceae</taxon>
        <taxon>Nocardia</taxon>
    </lineage>
</organism>
<evidence type="ECO:0000256" key="5">
    <source>
        <dbReference type="SAM" id="Phobius"/>
    </source>
</evidence>
<protein>
    <recommendedName>
        <fullName evidence="8">DoxX family protein</fullName>
    </recommendedName>
</protein>
<evidence type="ECO:0008006" key="8">
    <source>
        <dbReference type="Google" id="ProtNLM"/>
    </source>
</evidence>
<reference evidence="6 7" key="1">
    <citation type="submission" date="2018-02" db="EMBL/GenBank/DDBJ databases">
        <title>8 Nocardia nova and 1 Nocardia cyriacigeorgica strain used for evolution to TMP-SMX.</title>
        <authorList>
            <person name="Mehta H."/>
            <person name="Weng J."/>
            <person name="Shamoo Y."/>
        </authorList>
    </citation>
    <scope>NUCLEOTIDE SEQUENCE [LARGE SCALE GENOMIC DNA]</scope>
    <source>
        <strain evidence="6 7">MDA3139</strain>
    </source>
</reference>
<dbReference type="AlphaFoldDB" id="A0A2S6ANX6"/>
<dbReference type="GO" id="GO:0016020">
    <property type="term" value="C:membrane"/>
    <property type="evidence" value="ECO:0007669"/>
    <property type="project" value="UniProtKB-SubCell"/>
</dbReference>
<keyword evidence="3 5" id="KW-1133">Transmembrane helix</keyword>
<feature type="transmembrane region" description="Helical" evidence="5">
    <location>
        <begin position="80"/>
        <end position="98"/>
    </location>
</feature>